<organism evidence="7 8">
    <name type="scientific">Rasamsonia emersonii (strain ATCC 16479 / CBS 393.64 / IMI 116815)</name>
    <dbReference type="NCBI Taxonomy" id="1408163"/>
    <lineage>
        <taxon>Eukaryota</taxon>
        <taxon>Fungi</taxon>
        <taxon>Dikarya</taxon>
        <taxon>Ascomycota</taxon>
        <taxon>Pezizomycotina</taxon>
        <taxon>Eurotiomycetes</taxon>
        <taxon>Eurotiomycetidae</taxon>
        <taxon>Eurotiales</taxon>
        <taxon>Trichocomaceae</taxon>
        <taxon>Rasamsonia</taxon>
    </lineage>
</organism>
<feature type="transmembrane region" description="Helical" evidence="6">
    <location>
        <begin position="188"/>
        <end position="205"/>
    </location>
</feature>
<keyword evidence="5 6" id="KW-0472">Membrane</keyword>
<evidence type="ECO:0000256" key="4">
    <source>
        <dbReference type="ARBA" id="ARBA00022989"/>
    </source>
</evidence>
<keyword evidence="3 6" id="KW-0812">Transmembrane</keyword>
<dbReference type="STRING" id="1408163.A0A0F4YWA9"/>
<dbReference type="AlphaFoldDB" id="A0A0F4YWA9"/>
<feature type="transmembrane region" description="Helical" evidence="6">
    <location>
        <begin position="70"/>
        <end position="96"/>
    </location>
</feature>
<dbReference type="Gene3D" id="1.20.1740.10">
    <property type="entry name" value="Amino acid/polyamine transporter I"/>
    <property type="match status" value="1"/>
</dbReference>
<protein>
    <submittedName>
        <fullName evidence="7">Amino acid permease</fullName>
    </submittedName>
</protein>
<dbReference type="RefSeq" id="XP_013329131.1">
    <property type="nucleotide sequence ID" value="XM_013473677.1"/>
</dbReference>
<dbReference type="PANTHER" id="PTHR45649:SF5">
    <property type="entry name" value="GABA TRANSPORTER (EUROFUNG)-RELATED"/>
    <property type="match status" value="1"/>
</dbReference>
<name>A0A0F4YWA9_RASE3</name>
<gene>
    <name evidence="7" type="ORF">T310_3462</name>
</gene>
<dbReference type="Proteomes" id="UP000053958">
    <property type="component" value="Unassembled WGS sequence"/>
</dbReference>
<feature type="transmembrane region" description="Helical" evidence="6">
    <location>
        <begin position="117"/>
        <end position="137"/>
    </location>
</feature>
<evidence type="ECO:0000256" key="6">
    <source>
        <dbReference type="SAM" id="Phobius"/>
    </source>
</evidence>
<feature type="transmembrane region" description="Helical" evidence="6">
    <location>
        <begin position="143"/>
        <end position="167"/>
    </location>
</feature>
<keyword evidence="8" id="KW-1185">Reference proteome</keyword>
<evidence type="ECO:0000313" key="7">
    <source>
        <dbReference type="EMBL" id="KKA22519.1"/>
    </source>
</evidence>
<feature type="non-terminal residue" evidence="7">
    <location>
        <position position="206"/>
    </location>
</feature>
<dbReference type="InterPro" id="IPR002293">
    <property type="entry name" value="AA/rel_permease1"/>
</dbReference>
<comment type="subcellular location">
    <subcellularLocation>
        <location evidence="1">Membrane</location>
        <topology evidence="1">Multi-pass membrane protein</topology>
    </subcellularLocation>
</comment>
<dbReference type="PANTHER" id="PTHR45649">
    <property type="entry name" value="AMINO-ACID PERMEASE BAT1"/>
    <property type="match status" value="1"/>
</dbReference>
<evidence type="ECO:0000256" key="2">
    <source>
        <dbReference type="ARBA" id="ARBA00022448"/>
    </source>
</evidence>
<proteinExistence type="predicted"/>
<dbReference type="GeneID" id="25315811"/>
<dbReference type="EMBL" id="LASV01000139">
    <property type="protein sequence ID" value="KKA22519.1"/>
    <property type="molecule type" value="Genomic_DNA"/>
</dbReference>
<evidence type="ECO:0000313" key="8">
    <source>
        <dbReference type="Proteomes" id="UP000053958"/>
    </source>
</evidence>
<comment type="caution">
    <text evidence="7">The sequence shown here is derived from an EMBL/GenBank/DDBJ whole genome shotgun (WGS) entry which is preliminary data.</text>
</comment>
<sequence length="206" mass="22430">MSEEVNDAPKAVPRSMVYGVVINGLVALGFAIGLSYSMGSLDAALDTPTGYPIIEIFYAVTKSNAATTGLMMLLILPGFVALFNGVASGTRLTWAFARDEGLPFSNFFSYTSPHYKITLRALFLVSTITVLLALINIGSTTAFNALLSLTTLGEYISYLIPIIFLLIKRIRAPHEIPWSSFQLGTWGIPINIFSIVYGTYITIFLP</sequence>
<dbReference type="GO" id="GO:0016020">
    <property type="term" value="C:membrane"/>
    <property type="evidence" value="ECO:0007669"/>
    <property type="project" value="UniProtKB-SubCell"/>
</dbReference>
<evidence type="ECO:0000256" key="5">
    <source>
        <dbReference type="ARBA" id="ARBA00023136"/>
    </source>
</evidence>
<dbReference type="GO" id="GO:0022857">
    <property type="term" value="F:transmembrane transporter activity"/>
    <property type="evidence" value="ECO:0007669"/>
    <property type="project" value="InterPro"/>
</dbReference>
<feature type="transmembrane region" description="Helical" evidence="6">
    <location>
        <begin position="16"/>
        <end position="36"/>
    </location>
</feature>
<accession>A0A0F4YWA9</accession>
<reference evidence="7 8" key="1">
    <citation type="submission" date="2015-04" db="EMBL/GenBank/DDBJ databases">
        <authorList>
            <person name="Heijne W.H."/>
            <person name="Fedorova N.D."/>
            <person name="Nierman W.C."/>
            <person name="Vollebregt A.W."/>
            <person name="Zhao Z."/>
            <person name="Wu L."/>
            <person name="Kumar M."/>
            <person name="Stam H."/>
            <person name="van den Berg M.A."/>
            <person name="Pel H.J."/>
        </authorList>
    </citation>
    <scope>NUCLEOTIDE SEQUENCE [LARGE SCALE GENOMIC DNA]</scope>
    <source>
        <strain evidence="7 8">CBS 393.64</strain>
    </source>
</reference>
<keyword evidence="2" id="KW-0813">Transport</keyword>
<evidence type="ECO:0000256" key="3">
    <source>
        <dbReference type="ARBA" id="ARBA00022692"/>
    </source>
</evidence>
<keyword evidence="4 6" id="KW-1133">Transmembrane helix</keyword>
<dbReference type="Pfam" id="PF13520">
    <property type="entry name" value="AA_permease_2"/>
    <property type="match status" value="1"/>
</dbReference>
<dbReference type="OrthoDB" id="3257095at2759"/>
<evidence type="ECO:0000256" key="1">
    <source>
        <dbReference type="ARBA" id="ARBA00004141"/>
    </source>
</evidence>